<reference evidence="2" key="1">
    <citation type="submission" date="2011-11" db="EMBL/GenBank/DDBJ databases">
        <title>The Draft Genome of Spermophilus tridecemlineatus.</title>
        <authorList>
            <consortium name="The Broad Institute Genome Assembly &amp; Analysis Group"/>
            <consortium name="Computational R&amp;D Group"/>
            <consortium name="and Sequencing Platform"/>
            <person name="Di Palma F."/>
            <person name="Alfoldi J."/>
            <person name="Johnson J."/>
            <person name="Berlin A."/>
            <person name="Gnerre S."/>
            <person name="Jaffe D."/>
            <person name="MacCallum I."/>
            <person name="Young S."/>
            <person name="Walker B.J."/>
            <person name="Lindblad-Toh K."/>
        </authorList>
    </citation>
    <scope>NUCLEOTIDE SEQUENCE [LARGE SCALE GENOMIC DNA]</scope>
</reference>
<keyword evidence="2" id="KW-1185">Reference proteome</keyword>
<organism evidence="1 2">
    <name type="scientific">Ictidomys tridecemlineatus</name>
    <name type="common">Thirteen-lined ground squirrel</name>
    <name type="synonym">Spermophilus tridecemlineatus</name>
    <dbReference type="NCBI Taxonomy" id="43179"/>
    <lineage>
        <taxon>Eukaryota</taxon>
        <taxon>Metazoa</taxon>
        <taxon>Chordata</taxon>
        <taxon>Craniata</taxon>
        <taxon>Vertebrata</taxon>
        <taxon>Euteleostomi</taxon>
        <taxon>Mammalia</taxon>
        <taxon>Eutheria</taxon>
        <taxon>Euarchontoglires</taxon>
        <taxon>Glires</taxon>
        <taxon>Rodentia</taxon>
        <taxon>Sciuromorpha</taxon>
        <taxon>Sciuridae</taxon>
        <taxon>Xerinae</taxon>
        <taxon>Marmotini</taxon>
        <taxon>Ictidomys</taxon>
    </lineage>
</organism>
<sequence>MDSLLWETCLNASHEAG</sequence>
<proteinExistence type="predicted"/>
<accession>A0A287D7W2</accession>
<reference evidence="1" key="3">
    <citation type="submission" date="2025-09" db="UniProtKB">
        <authorList>
            <consortium name="Ensembl"/>
        </authorList>
    </citation>
    <scope>IDENTIFICATION</scope>
</reference>
<evidence type="ECO:0000313" key="1">
    <source>
        <dbReference type="Ensembl" id="ENSSTOP00000029624.1"/>
    </source>
</evidence>
<name>A0A287D7W2_ICTTR</name>
<dbReference type="AlphaFoldDB" id="A0A287D7W2"/>
<protein>
    <submittedName>
        <fullName evidence="1">Uncharacterized protein</fullName>
    </submittedName>
</protein>
<evidence type="ECO:0000313" key="2">
    <source>
        <dbReference type="Proteomes" id="UP000005215"/>
    </source>
</evidence>
<dbReference type="Ensembl" id="ENSSTOT00000038131.1">
    <property type="protein sequence ID" value="ENSSTOP00000029624.1"/>
    <property type="gene ID" value="ENSSTOG00000032519.1"/>
</dbReference>
<dbReference type="Proteomes" id="UP000005215">
    <property type="component" value="Unassembled WGS sequence"/>
</dbReference>
<reference evidence="1" key="2">
    <citation type="submission" date="2025-08" db="UniProtKB">
        <authorList>
            <consortium name="Ensembl"/>
        </authorList>
    </citation>
    <scope>IDENTIFICATION</scope>
</reference>
<dbReference type="EMBL" id="AGTP01085765">
    <property type="status" value="NOT_ANNOTATED_CDS"/>
    <property type="molecule type" value="Genomic_DNA"/>
</dbReference>